<dbReference type="HOGENOM" id="CLU_1422396_0_0_1"/>
<dbReference type="GO" id="GO:0110085">
    <property type="term" value="C:mitotic actomyosin contractile ring"/>
    <property type="evidence" value="ECO:0007669"/>
    <property type="project" value="TreeGrafter"/>
</dbReference>
<protein>
    <submittedName>
        <fullName evidence="1">Uncharacterized protein</fullName>
    </submittedName>
</protein>
<dbReference type="STRING" id="1051891.A0A0C3KGN9"/>
<dbReference type="GO" id="GO:1903479">
    <property type="term" value="P:mitotic actomyosin contractile ring assembly actin filament organization"/>
    <property type="evidence" value="ECO:0007669"/>
    <property type="project" value="TreeGrafter"/>
</dbReference>
<gene>
    <name evidence="1" type="ORF">M407DRAFT_29724</name>
</gene>
<dbReference type="GO" id="GO:0005516">
    <property type="term" value="F:calmodulin binding"/>
    <property type="evidence" value="ECO:0007669"/>
    <property type="project" value="TreeGrafter"/>
</dbReference>
<dbReference type="Proteomes" id="UP000054248">
    <property type="component" value="Unassembled WGS sequence"/>
</dbReference>
<dbReference type="Gene3D" id="1.10.418.10">
    <property type="entry name" value="Calponin-like domain"/>
    <property type="match status" value="1"/>
</dbReference>
<reference evidence="2" key="2">
    <citation type="submission" date="2015-01" db="EMBL/GenBank/DDBJ databases">
        <title>Evolutionary Origins and Diversification of the Mycorrhizal Mutualists.</title>
        <authorList>
            <consortium name="DOE Joint Genome Institute"/>
            <consortium name="Mycorrhizal Genomics Consortium"/>
            <person name="Kohler A."/>
            <person name="Kuo A."/>
            <person name="Nagy L.G."/>
            <person name="Floudas D."/>
            <person name="Copeland A."/>
            <person name="Barry K.W."/>
            <person name="Cichocki N."/>
            <person name="Veneault-Fourrey C."/>
            <person name="LaButti K."/>
            <person name="Lindquist E.A."/>
            <person name="Lipzen A."/>
            <person name="Lundell T."/>
            <person name="Morin E."/>
            <person name="Murat C."/>
            <person name="Riley R."/>
            <person name="Ohm R."/>
            <person name="Sun H."/>
            <person name="Tunlid A."/>
            <person name="Henrissat B."/>
            <person name="Grigoriev I.V."/>
            <person name="Hibbett D.S."/>
            <person name="Martin F."/>
        </authorList>
    </citation>
    <scope>NUCLEOTIDE SEQUENCE [LARGE SCALE GENOMIC DNA]</scope>
    <source>
        <strain evidence="2">MUT 4182</strain>
    </source>
</reference>
<keyword evidence="2" id="KW-1185">Reference proteome</keyword>
<dbReference type="AlphaFoldDB" id="A0A0C3KGN9"/>
<reference evidence="1 2" key="1">
    <citation type="submission" date="2014-04" db="EMBL/GenBank/DDBJ databases">
        <authorList>
            <consortium name="DOE Joint Genome Institute"/>
            <person name="Kuo A."/>
            <person name="Girlanda M."/>
            <person name="Perotto S."/>
            <person name="Kohler A."/>
            <person name="Nagy L.G."/>
            <person name="Floudas D."/>
            <person name="Copeland A."/>
            <person name="Barry K.W."/>
            <person name="Cichocki N."/>
            <person name="Veneault-Fourrey C."/>
            <person name="LaButti K."/>
            <person name="Lindquist E.A."/>
            <person name="Lipzen A."/>
            <person name="Lundell T."/>
            <person name="Morin E."/>
            <person name="Murat C."/>
            <person name="Sun H."/>
            <person name="Tunlid A."/>
            <person name="Henrissat B."/>
            <person name="Grigoriev I.V."/>
            <person name="Hibbett D.S."/>
            <person name="Martin F."/>
            <person name="Nordberg H.P."/>
            <person name="Cantor M.N."/>
            <person name="Hua S.X."/>
        </authorList>
    </citation>
    <scope>NUCLEOTIDE SEQUENCE [LARGE SCALE GENOMIC DNA]</scope>
    <source>
        <strain evidence="1 2">MUT 4182</strain>
    </source>
</reference>
<dbReference type="OrthoDB" id="775356at2759"/>
<dbReference type="PANTHER" id="PTHR14149:SF14">
    <property type="entry name" value="CALPONIN-HOMOLOGY (CH) DOMAIN-CONTAINING PROTEIN"/>
    <property type="match status" value="1"/>
</dbReference>
<organism evidence="1 2">
    <name type="scientific">Tulasnella calospora MUT 4182</name>
    <dbReference type="NCBI Taxonomy" id="1051891"/>
    <lineage>
        <taxon>Eukaryota</taxon>
        <taxon>Fungi</taxon>
        <taxon>Dikarya</taxon>
        <taxon>Basidiomycota</taxon>
        <taxon>Agaricomycotina</taxon>
        <taxon>Agaricomycetes</taxon>
        <taxon>Cantharellales</taxon>
        <taxon>Tulasnellaceae</taxon>
        <taxon>Tulasnella</taxon>
    </lineage>
</organism>
<proteinExistence type="predicted"/>
<evidence type="ECO:0000313" key="1">
    <source>
        <dbReference type="EMBL" id="KIO20668.1"/>
    </source>
</evidence>
<dbReference type="EMBL" id="KN823166">
    <property type="protein sequence ID" value="KIO20668.1"/>
    <property type="molecule type" value="Genomic_DNA"/>
</dbReference>
<dbReference type="GO" id="GO:0005096">
    <property type="term" value="F:GTPase activator activity"/>
    <property type="evidence" value="ECO:0007669"/>
    <property type="project" value="TreeGrafter"/>
</dbReference>
<name>A0A0C3KGN9_9AGAM</name>
<sequence>MTSVAELSIRAHRPVNKNISKVIYCIRALSHLLAREGLARWIGNLLGQLQFSDDRLTETQKGVDTELSNCGARRGDGHERGAGAGIREREALTLGRNVCSCSKSLRTWSTLGGSRRNPTILASTGLSIWSCQRSVYQRPPLEPRLRFWRPRVEKKKEEAVVVPTGAAVQQVDPQNNRQTLESASVQQRAWV</sequence>
<dbReference type="PANTHER" id="PTHR14149">
    <property type="entry name" value="RAS GTPASE-ACTIVATING PROTEIN WITH IQ MOTIF"/>
    <property type="match status" value="1"/>
</dbReference>
<evidence type="ECO:0000313" key="2">
    <source>
        <dbReference type="Proteomes" id="UP000054248"/>
    </source>
</evidence>
<accession>A0A0C3KGN9</accession>
<dbReference type="GO" id="GO:0051015">
    <property type="term" value="F:actin filament binding"/>
    <property type="evidence" value="ECO:0007669"/>
    <property type="project" value="TreeGrafter"/>
</dbReference>
<dbReference type="InterPro" id="IPR036872">
    <property type="entry name" value="CH_dom_sf"/>
</dbReference>